<evidence type="ECO:0000256" key="2">
    <source>
        <dbReference type="ARBA" id="ARBA00007998"/>
    </source>
</evidence>
<dbReference type="GO" id="GO:0009847">
    <property type="term" value="P:spore germination"/>
    <property type="evidence" value="ECO:0007669"/>
    <property type="project" value="InterPro"/>
</dbReference>
<evidence type="ECO:0000256" key="3">
    <source>
        <dbReference type="ARBA" id="ARBA00022448"/>
    </source>
</evidence>
<keyword evidence="7 8" id="KW-0472">Membrane</keyword>
<dbReference type="NCBIfam" id="TIGR00912">
    <property type="entry name" value="2A0309"/>
    <property type="match status" value="1"/>
</dbReference>
<gene>
    <name evidence="9" type="ORF">DSOL_2331</name>
</gene>
<comment type="caution">
    <text evidence="9">The sequence shown here is derived from an EMBL/GenBank/DDBJ whole genome shotgun (WGS) entry which is preliminary data.</text>
</comment>
<feature type="transmembrane region" description="Helical" evidence="8">
    <location>
        <begin position="81"/>
        <end position="101"/>
    </location>
</feature>
<evidence type="ECO:0000313" key="10">
    <source>
        <dbReference type="Proteomes" id="UP000186102"/>
    </source>
</evidence>
<feature type="transmembrane region" description="Helical" evidence="8">
    <location>
        <begin position="272"/>
        <end position="294"/>
    </location>
</feature>
<sequence>MLENGKISTRQFTLMLFSLLLSTIMFGLPRILIEQSKQDVWQVMLITLVLDALLAIIYFILGMRYPQQTMIQYSETILGPWLGKITGLLYVLFFGYMTLIILKTVSEFVDTVLLTDTPELVINFILLLVSLYAVNAGLEVVARLSEVIAPLMLIPLMIILTFSLNRVELGNLRPVFQHNVWELLKSSLQPISWYGICITMGIFMAYHNNPKESLKAKLIAIGGVTVLTIMTLMSLITIFGTSYSNQQIYPVFRLAQIIKVGDFFERIETLVIIFQIAGAFVGLVILYYSSVLGLAQIFKIQRYQTLTPYFGVIMLILSVFVFSNITEMNQFTESIFPYLAIFIEDFLIMMLLIVSLIRHGIKKT</sequence>
<organism evidence="9 10">
    <name type="scientific">Desulfosporosinus metallidurans</name>
    <dbReference type="NCBI Taxonomy" id="1888891"/>
    <lineage>
        <taxon>Bacteria</taxon>
        <taxon>Bacillati</taxon>
        <taxon>Bacillota</taxon>
        <taxon>Clostridia</taxon>
        <taxon>Eubacteriales</taxon>
        <taxon>Desulfitobacteriaceae</taxon>
        <taxon>Desulfosporosinus</taxon>
    </lineage>
</organism>
<feature type="transmembrane region" description="Helical" evidence="8">
    <location>
        <begin position="39"/>
        <end position="61"/>
    </location>
</feature>
<name>A0A1Q8QX18_9FIRM</name>
<protein>
    <submittedName>
        <fullName evidence="9">Spore germination protein GerKB</fullName>
    </submittedName>
</protein>
<dbReference type="STRING" id="1888891.DSOL_2331"/>
<keyword evidence="6 8" id="KW-1133">Transmembrane helix</keyword>
<dbReference type="PANTHER" id="PTHR34975:SF2">
    <property type="entry name" value="SPORE GERMINATION PROTEIN A2"/>
    <property type="match status" value="1"/>
</dbReference>
<dbReference type="Pfam" id="PF03845">
    <property type="entry name" value="Spore_permease"/>
    <property type="match status" value="1"/>
</dbReference>
<keyword evidence="4" id="KW-0309">Germination</keyword>
<dbReference type="RefSeq" id="WP_075364952.1">
    <property type="nucleotide sequence ID" value="NZ_MLBF01000014.1"/>
</dbReference>
<feature type="transmembrane region" description="Helical" evidence="8">
    <location>
        <begin position="306"/>
        <end position="323"/>
    </location>
</feature>
<dbReference type="Proteomes" id="UP000186102">
    <property type="component" value="Unassembled WGS sequence"/>
</dbReference>
<keyword evidence="5 8" id="KW-0812">Transmembrane</keyword>
<comment type="subcellular location">
    <subcellularLocation>
        <location evidence="1">Membrane</location>
        <topology evidence="1">Multi-pass membrane protein</topology>
    </subcellularLocation>
</comment>
<feature type="transmembrane region" description="Helical" evidence="8">
    <location>
        <begin position="335"/>
        <end position="357"/>
    </location>
</feature>
<evidence type="ECO:0000256" key="4">
    <source>
        <dbReference type="ARBA" id="ARBA00022544"/>
    </source>
</evidence>
<dbReference type="EMBL" id="MLBF01000014">
    <property type="protein sequence ID" value="OLN31835.1"/>
    <property type="molecule type" value="Genomic_DNA"/>
</dbReference>
<feature type="transmembrane region" description="Helical" evidence="8">
    <location>
        <begin position="12"/>
        <end position="33"/>
    </location>
</feature>
<dbReference type="Gene3D" id="1.20.1740.10">
    <property type="entry name" value="Amino acid/polyamine transporter I"/>
    <property type="match status" value="1"/>
</dbReference>
<evidence type="ECO:0000313" key="9">
    <source>
        <dbReference type="EMBL" id="OLN31835.1"/>
    </source>
</evidence>
<evidence type="ECO:0000256" key="5">
    <source>
        <dbReference type="ARBA" id="ARBA00022692"/>
    </source>
</evidence>
<feature type="transmembrane region" description="Helical" evidence="8">
    <location>
        <begin position="187"/>
        <end position="206"/>
    </location>
</feature>
<evidence type="ECO:0000256" key="8">
    <source>
        <dbReference type="SAM" id="Phobius"/>
    </source>
</evidence>
<evidence type="ECO:0000256" key="7">
    <source>
        <dbReference type="ARBA" id="ARBA00023136"/>
    </source>
</evidence>
<evidence type="ECO:0000256" key="6">
    <source>
        <dbReference type="ARBA" id="ARBA00022989"/>
    </source>
</evidence>
<dbReference type="GO" id="GO:0016020">
    <property type="term" value="C:membrane"/>
    <property type="evidence" value="ECO:0007669"/>
    <property type="project" value="UniProtKB-SubCell"/>
</dbReference>
<dbReference type="AlphaFoldDB" id="A0A1Q8QX18"/>
<accession>A0A1Q8QX18</accession>
<dbReference type="OrthoDB" id="1675410at2"/>
<proteinExistence type="inferred from homology"/>
<feature type="transmembrane region" description="Helical" evidence="8">
    <location>
        <begin position="218"/>
        <end position="240"/>
    </location>
</feature>
<feature type="transmembrane region" description="Helical" evidence="8">
    <location>
        <begin position="121"/>
        <end position="141"/>
    </location>
</feature>
<dbReference type="InterPro" id="IPR004761">
    <property type="entry name" value="Spore_GerAB"/>
</dbReference>
<evidence type="ECO:0000256" key="1">
    <source>
        <dbReference type="ARBA" id="ARBA00004141"/>
    </source>
</evidence>
<reference evidence="9 10" key="1">
    <citation type="submission" date="2016-09" db="EMBL/GenBank/DDBJ databases">
        <title>Complete genome of Desulfosporosinus sp. OL.</title>
        <authorList>
            <person name="Mardanov A."/>
            <person name="Beletsky A."/>
            <person name="Panova A."/>
            <person name="Karnachuk O."/>
            <person name="Ravin N."/>
        </authorList>
    </citation>
    <scope>NUCLEOTIDE SEQUENCE [LARGE SCALE GENOMIC DNA]</scope>
    <source>
        <strain evidence="9 10">OL</strain>
    </source>
</reference>
<dbReference type="PANTHER" id="PTHR34975">
    <property type="entry name" value="SPORE GERMINATION PROTEIN A2"/>
    <property type="match status" value="1"/>
</dbReference>
<keyword evidence="3" id="KW-0813">Transport</keyword>
<feature type="transmembrane region" description="Helical" evidence="8">
    <location>
        <begin position="148"/>
        <end position="167"/>
    </location>
</feature>
<keyword evidence="10" id="KW-1185">Reference proteome</keyword>
<comment type="similarity">
    <text evidence="2">Belongs to the amino acid-polyamine-organocation (APC) superfamily. Spore germination protein (SGP) (TC 2.A.3.9) family.</text>
</comment>